<accession>A0A179FSD5</accession>
<dbReference type="AlphaFoldDB" id="A0A179FSD5"/>
<dbReference type="KEGG" id="pchm:VFPPC_04438"/>
<evidence type="ECO:0000313" key="2">
    <source>
        <dbReference type="Proteomes" id="UP000078397"/>
    </source>
</evidence>
<dbReference type="Proteomes" id="UP000078397">
    <property type="component" value="Unassembled WGS sequence"/>
</dbReference>
<dbReference type="GeneID" id="28847787"/>
<reference evidence="1 2" key="1">
    <citation type="journal article" date="2016" name="PLoS Pathog.">
        <title>Biosynthesis of antibiotic leucinostatins in bio-control fungus Purpureocillium lilacinum and their inhibition on phytophthora revealed by genome mining.</title>
        <authorList>
            <person name="Wang G."/>
            <person name="Liu Z."/>
            <person name="Lin R."/>
            <person name="Li E."/>
            <person name="Mao Z."/>
            <person name="Ling J."/>
            <person name="Yang Y."/>
            <person name="Yin W.B."/>
            <person name="Xie B."/>
        </authorList>
    </citation>
    <scope>NUCLEOTIDE SEQUENCE [LARGE SCALE GENOMIC DNA]</scope>
    <source>
        <strain evidence="1">170</strain>
    </source>
</reference>
<dbReference type="InterPro" id="IPR008709">
    <property type="entry name" value="Neurochondrin"/>
</dbReference>
<dbReference type="OrthoDB" id="8962942at2759"/>
<dbReference type="EMBL" id="LSBJ02000003">
    <property type="protein sequence ID" value="OAQ68168.1"/>
    <property type="molecule type" value="Genomic_DNA"/>
</dbReference>
<dbReference type="SUPFAM" id="SSF48371">
    <property type="entry name" value="ARM repeat"/>
    <property type="match status" value="1"/>
</dbReference>
<organism evidence="1 2">
    <name type="scientific">Pochonia chlamydosporia 170</name>
    <dbReference type="NCBI Taxonomy" id="1380566"/>
    <lineage>
        <taxon>Eukaryota</taxon>
        <taxon>Fungi</taxon>
        <taxon>Dikarya</taxon>
        <taxon>Ascomycota</taxon>
        <taxon>Pezizomycotina</taxon>
        <taxon>Sordariomycetes</taxon>
        <taxon>Hypocreomycetidae</taxon>
        <taxon>Hypocreales</taxon>
        <taxon>Clavicipitaceae</taxon>
        <taxon>Pochonia</taxon>
    </lineage>
</organism>
<dbReference type="PANTHER" id="PTHR13109:SF7">
    <property type="entry name" value="NEUROCHONDRIN"/>
    <property type="match status" value="1"/>
</dbReference>
<dbReference type="Pfam" id="PF05536">
    <property type="entry name" value="Neurochondrin"/>
    <property type="match status" value="1"/>
</dbReference>
<dbReference type="InterPro" id="IPR016024">
    <property type="entry name" value="ARM-type_fold"/>
</dbReference>
<dbReference type="PANTHER" id="PTHR13109">
    <property type="entry name" value="NEUROCHONDRIN"/>
    <property type="match status" value="1"/>
</dbReference>
<name>A0A179FSD5_METCM</name>
<dbReference type="RefSeq" id="XP_018145018.1">
    <property type="nucleotide sequence ID" value="XM_018283793.1"/>
</dbReference>
<protein>
    <recommendedName>
        <fullName evidence="3">DUF1941 family protein</fullName>
    </recommendedName>
</protein>
<gene>
    <name evidence="1" type="ORF">VFPPC_04438</name>
</gene>
<comment type="caution">
    <text evidence="1">The sequence shown here is derived from an EMBL/GenBank/DDBJ whole genome shotgun (WGS) entry which is preliminary data.</text>
</comment>
<evidence type="ECO:0008006" key="3">
    <source>
        <dbReference type="Google" id="ProtNLM"/>
    </source>
</evidence>
<keyword evidence="2" id="KW-1185">Reference proteome</keyword>
<sequence>MEQPNQPSQPGPSNSPNATISQIQTFLQSKDDTQRFVGLALLKSVLDNTPDLRQDEQVILSLWESISPKFLDRLIKTGSKTSGDNSKEMLDLVVSVIHTFAALLPESARSEAKFTGRIPGLVGAVLYSVGDTTLLLLQLLHTLVSTPEGAKAFIYAGDVSALSEIAPTHAIVLDIFCFAWLNGMATVLEKHVLVQQITDTMQSVVSSFRGTDGVTLLKFLGTFLRQADPTILPHEPTWLKTIVGFIQTLVRSRPNPAARSAYTNAAASILQAYPQSTALLFTESSKDDKPFSYLLINLMLIDIRSSAPTLLEQLNTPEYAKLSRRLASAFDVISIFIGYLVRCLEDESLDTLIMSPDNLLKLRKGISETMSLTVEYLRDRWDATFAGAMGLHPDARTANTETASGSRRTLAWDSMINTADEDPLILSAVRALALWLREDENEMLREEATGLIDMFMELYQSSSLEKLDFRSATLVGMEALVSMQQGREIFLRNEGWKILSKDLASLLEGSEGLEDASASRGIEIVRILLAVAEQESGTSEEWMDLITAVAAWHVSTEVSLLVQEFQVAVLQLCCALLVSASDGMKKRYSQSIAAINGTADQIQRAVVDAELAEAMEDVVQTLKDVMKAI</sequence>
<evidence type="ECO:0000313" key="1">
    <source>
        <dbReference type="EMBL" id="OAQ68168.1"/>
    </source>
</evidence>
<proteinExistence type="predicted"/>